<organism evidence="3 4">
    <name type="scientific">Ligilactobacillus faecis</name>
    <dbReference type="NCBI Taxonomy" id="762833"/>
    <lineage>
        <taxon>Bacteria</taxon>
        <taxon>Bacillati</taxon>
        <taxon>Bacillota</taxon>
        <taxon>Bacilli</taxon>
        <taxon>Lactobacillales</taxon>
        <taxon>Lactobacillaceae</taxon>
        <taxon>Ligilactobacillus</taxon>
    </lineage>
</organism>
<reference evidence="3 4" key="1">
    <citation type="submission" date="2024-03" db="EMBL/GenBank/DDBJ databases">
        <title>Mouse gut bacterial collection (mGBC) of GemPharmatech.</title>
        <authorList>
            <person name="He Y."/>
            <person name="Dong L."/>
            <person name="Wu D."/>
            <person name="Gao X."/>
            <person name="Lin Z."/>
        </authorList>
    </citation>
    <scope>NUCLEOTIDE SEQUENCE [LARGE SCALE GENOMIC DNA]</scope>
    <source>
        <strain evidence="3 4">15-30</strain>
    </source>
</reference>
<feature type="chain" id="PRO_5047379937" description="Lipoprotein" evidence="2">
    <location>
        <begin position="22"/>
        <end position="227"/>
    </location>
</feature>
<dbReference type="RefSeq" id="WP_369942365.1">
    <property type="nucleotide sequence ID" value="NZ_JBCLUF010000024.1"/>
</dbReference>
<proteinExistence type="predicted"/>
<evidence type="ECO:0000256" key="1">
    <source>
        <dbReference type="SAM" id="MobiDB-lite"/>
    </source>
</evidence>
<dbReference type="PROSITE" id="PS51257">
    <property type="entry name" value="PROKAR_LIPOPROTEIN"/>
    <property type="match status" value="1"/>
</dbReference>
<feature type="compositionally biased region" description="Basic and acidic residues" evidence="1">
    <location>
        <begin position="29"/>
        <end position="41"/>
    </location>
</feature>
<evidence type="ECO:0000313" key="4">
    <source>
        <dbReference type="Proteomes" id="UP001565236"/>
    </source>
</evidence>
<gene>
    <name evidence="3" type="ORF">AALT52_07105</name>
</gene>
<feature type="signal peptide" evidence="2">
    <location>
        <begin position="1"/>
        <end position="21"/>
    </location>
</feature>
<evidence type="ECO:0000313" key="3">
    <source>
        <dbReference type="EMBL" id="MEY8662650.1"/>
    </source>
</evidence>
<comment type="caution">
    <text evidence="3">The sequence shown here is derived from an EMBL/GenBank/DDBJ whole genome shotgun (WGS) entry which is preliminary data.</text>
</comment>
<dbReference type="EMBL" id="JBCLUF010000024">
    <property type="protein sequence ID" value="MEY8662650.1"/>
    <property type="molecule type" value="Genomic_DNA"/>
</dbReference>
<feature type="compositionally biased region" description="Basic and acidic residues" evidence="1">
    <location>
        <begin position="51"/>
        <end position="71"/>
    </location>
</feature>
<name>A0ABV4DQ95_9LACO</name>
<accession>A0ABV4DQ95</accession>
<evidence type="ECO:0000256" key="2">
    <source>
        <dbReference type="SAM" id="SignalP"/>
    </source>
</evidence>
<protein>
    <recommendedName>
        <fullName evidence="5">Lipoprotein</fullName>
    </recommendedName>
</protein>
<keyword evidence="2" id="KW-0732">Signal</keyword>
<evidence type="ECO:0008006" key="5">
    <source>
        <dbReference type="Google" id="ProtNLM"/>
    </source>
</evidence>
<dbReference type="Proteomes" id="UP001565236">
    <property type="component" value="Unassembled WGS sequence"/>
</dbReference>
<keyword evidence="4" id="KW-1185">Reference proteome</keyword>
<sequence>MRNLKIILPFIALTLLLAACSNNKIEKSQQEVRQEKVDQAKKKITSTLKKNRADSSKVESKKEDPQVENDRSVATTEVNSGLNAYDESDRGTDQTGYASLIENGAWLNEEQISDVAKKHIDQRHKLSVILSVHGRTTSIICTTCDELLDEWQNPADNYDTQDVQQGKLVDQGAEIKLPAVQIPHSIQRCLEKGHTIYTTVDTIHNNRHFECSDCEIVADCPVSDIGK</sequence>
<feature type="compositionally biased region" description="Polar residues" evidence="1">
    <location>
        <begin position="72"/>
        <end position="82"/>
    </location>
</feature>
<feature type="region of interest" description="Disordered" evidence="1">
    <location>
        <begin position="29"/>
        <end position="94"/>
    </location>
</feature>